<name>A0A3L8A8U3_9BACE</name>
<dbReference type="EMBL" id="SPPV01000003">
    <property type="protein sequence ID" value="TFU52212.1"/>
    <property type="molecule type" value="Genomic_DNA"/>
</dbReference>
<comment type="caution">
    <text evidence="1">The sequence shown here is derived from an EMBL/GenBank/DDBJ whole genome shotgun (WGS) entry which is preliminary data.</text>
</comment>
<dbReference type="RefSeq" id="WP_121766493.1">
    <property type="nucleotide sequence ID" value="NZ_BLLS01000006.1"/>
</dbReference>
<evidence type="ECO:0000313" key="1">
    <source>
        <dbReference type="EMBL" id="RLT80268.1"/>
    </source>
</evidence>
<protein>
    <submittedName>
        <fullName evidence="1">Uncharacterized protein</fullName>
    </submittedName>
</protein>
<dbReference type="EMBL" id="SRZA01000024">
    <property type="protein sequence ID" value="TGY03249.1"/>
    <property type="molecule type" value="Genomic_DNA"/>
</dbReference>
<dbReference type="AlphaFoldDB" id="A0A3L8A8U3"/>
<sequence>MDNLSRLDGQLQSASWVQAVQFAKIDNPDAKVTGCESANYGNCEGVKGVKKRLFFICSQKTPVKQMITIREGCEGGELNFIEALVIFGTISSKPHRF</sequence>
<dbReference type="GeneID" id="93047534"/>
<organism evidence="1 4">
    <name type="scientific">Bacteroides acidifaciens</name>
    <dbReference type="NCBI Taxonomy" id="85831"/>
    <lineage>
        <taxon>Bacteria</taxon>
        <taxon>Pseudomonadati</taxon>
        <taxon>Bacteroidota</taxon>
        <taxon>Bacteroidia</taxon>
        <taxon>Bacteroidales</taxon>
        <taxon>Bacteroidaceae</taxon>
        <taxon>Bacteroides</taxon>
    </lineage>
</organism>
<gene>
    <name evidence="1" type="ORF">D7Y07_09145</name>
    <name evidence="2" type="ORF">E4T97_02100</name>
    <name evidence="3" type="ORF">E5356_09330</name>
</gene>
<evidence type="ECO:0000313" key="3">
    <source>
        <dbReference type="EMBL" id="TGY03249.1"/>
    </source>
</evidence>
<dbReference type="Proteomes" id="UP000305751">
    <property type="component" value="Unassembled WGS sequence"/>
</dbReference>
<proteinExistence type="predicted"/>
<keyword evidence="6" id="KW-1185">Reference proteome</keyword>
<dbReference type="OrthoDB" id="1052113at2"/>
<accession>A0A3L8A8U3</accession>
<dbReference type="EMBL" id="RAZM01000023">
    <property type="protein sequence ID" value="RLT80268.1"/>
    <property type="molecule type" value="Genomic_DNA"/>
</dbReference>
<reference evidence="2 5" key="2">
    <citation type="submission" date="2019-03" db="EMBL/GenBank/DDBJ databases">
        <title>Diversity of the mouse oral microbiome.</title>
        <authorList>
            <person name="Joseph S."/>
            <person name="Aduse-Opoku J."/>
            <person name="Curtis M."/>
            <person name="Wade W."/>
            <person name="Hashim A."/>
        </authorList>
    </citation>
    <scope>NUCLEOTIDE SEQUENCE [LARGE SCALE GENOMIC DNA]</scope>
    <source>
        <strain evidence="2 5">P2318</strain>
    </source>
</reference>
<evidence type="ECO:0000313" key="5">
    <source>
        <dbReference type="Proteomes" id="UP000298073"/>
    </source>
</evidence>
<reference evidence="1 4" key="1">
    <citation type="submission" date="2018-09" db="EMBL/GenBank/DDBJ databases">
        <title>Murine metabolic-syndrome-specific gut microbial biobank.</title>
        <authorList>
            <person name="Liu C."/>
        </authorList>
    </citation>
    <scope>NUCLEOTIDE SEQUENCE [LARGE SCALE GENOMIC DNA]</scope>
    <source>
        <strain evidence="1 4">0.1X-D8-26</strain>
    </source>
</reference>
<evidence type="ECO:0000313" key="4">
    <source>
        <dbReference type="Proteomes" id="UP000267159"/>
    </source>
</evidence>
<dbReference type="Proteomes" id="UP000267159">
    <property type="component" value="Unassembled WGS sequence"/>
</dbReference>
<reference evidence="3 6" key="3">
    <citation type="submission" date="2019-04" db="EMBL/GenBank/DDBJ databases">
        <title>Microbes associate with the intestines of laboratory mice.</title>
        <authorList>
            <person name="Navarre W."/>
            <person name="Wong E."/>
            <person name="Huang K."/>
            <person name="Tropini C."/>
            <person name="Ng K."/>
            <person name="Yu B."/>
        </authorList>
    </citation>
    <scope>NUCLEOTIDE SEQUENCE [LARGE SCALE GENOMIC DNA]</scope>
    <source>
        <strain evidence="3 6">NM70_E10</strain>
    </source>
</reference>
<evidence type="ECO:0000313" key="2">
    <source>
        <dbReference type="EMBL" id="TFU52212.1"/>
    </source>
</evidence>
<dbReference type="Proteomes" id="UP000298073">
    <property type="component" value="Unassembled WGS sequence"/>
</dbReference>
<evidence type="ECO:0000313" key="6">
    <source>
        <dbReference type="Proteomes" id="UP000305751"/>
    </source>
</evidence>